<dbReference type="PROSITE" id="PS50878">
    <property type="entry name" value="RT_POL"/>
    <property type="match status" value="1"/>
</dbReference>
<proteinExistence type="predicted"/>
<dbReference type="PANTHER" id="PTHR13192">
    <property type="entry name" value="MY011 PROTEIN"/>
    <property type="match status" value="1"/>
</dbReference>
<dbReference type="OrthoDB" id="10263782at2759"/>
<dbReference type="GO" id="GO:0009235">
    <property type="term" value="P:cobalamin metabolic process"/>
    <property type="evidence" value="ECO:0007669"/>
    <property type="project" value="InterPro"/>
</dbReference>
<sequence length="552" mass="62680">MMFADDVVLCSREKRKLEEDLEQWRYALERRGIRISRSKTEYMCLNGTSTGSVEMLPEQLPETMESKYLGSTLQTDGGVGAEVNRRIQCGWNKKKSGILYDQSIPSKVKGRIHMMVIQPARLYGIETVSLSTRNTKRLEVAEMKMCRWACGHTMKDHSARDSTTRKKKKAETEVDGLPEKRPGRDRRNGPGNLEDEDSCSDPVMSVWIHLIYLIDFAGLDRRGVVGTLKEGEFEYSLKTSQVFLLGMAARLLCSGERGIVLYARNLQTFCLSKRQFSSQGQKDPKETTDVQEVAGEPLHTWLDIRAGIFGPSDHRLPLPGNVGLSQQLEPTVRPPIQFRRKVTPGVLPDVLTSRTNHENQAIDQYIKNTEELDKNIVEETIKDMPQPADILECRAQQCPELIKKDFLDLFPGHNLQDGPLAVITLSQKTQCDMSAWSEDMEIERDELIEYFIMAAEEICGIFKSEGYWADFIDPSCGRPYHGQFTNATLFETDERYRHMGFRIEDLGCCKVISHRLWGSHVFVGSIFTNAPVDSDVMELALRKHQSPQCPSS</sequence>
<name>A0A3R7PNQ9_PENVA</name>
<gene>
    <name evidence="3" type="ORF">C7M84_003427</name>
</gene>
<evidence type="ECO:0000313" key="3">
    <source>
        <dbReference type="EMBL" id="ROT77870.1"/>
    </source>
</evidence>
<organism evidence="3 4">
    <name type="scientific">Penaeus vannamei</name>
    <name type="common">Whiteleg shrimp</name>
    <name type="synonym">Litopenaeus vannamei</name>
    <dbReference type="NCBI Taxonomy" id="6689"/>
    <lineage>
        <taxon>Eukaryota</taxon>
        <taxon>Metazoa</taxon>
        <taxon>Ecdysozoa</taxon>
        <taxon>Arthropoda</taxon>
        <taxon>Crustacea</taxon>
        <taxon>Multicrustacea</taxon>
        <taxon>Malacostraca</taxon>
        <taxon>Eumalacostraca</taxon>
        <taxon>Eucarida</taxon>
        <taxon>Decapoda</taxon>
        <taxon>Dendrobranchiata</taxon>
        <taxon>Penaeoidea</taxon>
        <taxon>Penaeidae</taxon>
        <taxon>Penaeus</taxon>
    </lineage>
</organism>
<dbReference type="EMBL" id="QCYY01001463">
    <property type="protein sequence ID" value="ROT77870.1"/>
    <property type="molecule type" value="Genomic_DNA"/>
</dbReference>
<protein>
    <recommendedName>
        <fullName evidence="2">Reverse transcriptase domain-containing protein</fullName>
    </recommendedName>
</protein>
<dbReference type="Proteomes" id="UP000283509">
    <property type="component" value="Unassembled WGS sequence"/>
</dbReference>
<evidence type="ECO:0000259" key="2">
    <source>
        <dbReference type="PROSITE" id="PS50878"/>
    </source>
</evidence>
<feature type="compositionally biased region" description="Basic and acidic residues" evidence="1">
    <location>
        <begin position="177"/>
        <end position="188"/>
    </location>
</feature>
<dbReference type="Pfam" id="PF10229">
    <property type="entry name" value="MMADHC"/>
    <property type="match status" value="1"/>
</dbReference>
<keyword evidence="4" id="KW-1185">Reference proteome</keyword>
<feature type="region of interest" description="Disordered" evidence="1">
    <location>
        <begin position="157"/>
        <end position="198"/>
    </location>
</feature>
<reference evidence="3 4" key="1">
    <citation type="submission" date="2018-04" db="EMBL/GenBank/DDBJ databases">
        <authorList>
            <person name="Zhang X."/>
            <person name="Yuan J."/>
            <person name="Li F."/>
            <person name="Xiang J."/>
        </authorList>
    </citation>
    <scope>NUCLEOTIDE SEQUENCE [LARGE SCALE GENOMIC DNA]</scope>
    <source>
        <tissue evidence="3">Muscle</tissue>
    </source>
</reference>
<dbReference type="InterPro" id="IPR019362">
    <property type="entry name" value="MMADHC"/>
</dbReference>
<evidence type="ECO:0000313" key="4">
    <source>
        <dbReference type="Proteomes" id="UP000283509"/>
    </source>
</evidence>
<accession>A0A3R7PNQ9</accession>
<reference evidence="3 4" key="2">
    <citation type="submission" date="2019-01" db="EMBL/GenBank/DDBJ databases">
        <title>The decoding of complex shrimp genome reveals the adaptation for benthos swimmer, frequently molting mechanism and breeding impact on genome.</title>
        <authorList>
            <person name="Sun Y."/>
            <person name="Gao Y."/>
            <person name="Yu Y."/>
        </authorList>
    </citation>
    <scope>NUCLEOTIDE SEQUENCE [LARGE SCALE GENOMIC DNA]</scope>
    <source>
        <tissue evidence="3">Muscle</tissue>
    </source>
</reference>
<dbReference type="STRING" id="6689.A0A3R7PNQ9"/>
<dbReference type="PANTHER" id="PTHR13192:SF3">
    <property type="entry name" value="COBALAMIN TRAFFICKING PROTEIN CBLD"/>
    <property type="match status" value="1"/>
</dbReference>
<evidence type="ECO:0000256" key="1">
    <source>
        <dbReference type="SAM" id="MobiDB-lite"/>
    </source>
</evidence>
<dbReference type="InterPro" id="IPR000477">
    <property type="entry name" value="RT_dom"/>
</dbReference>
<feature type="domain" description="Reverse transcriptase" evidence="2">
    <location>
        <begin position="1"/>
        <end position="73"/>
    </location>
</feature>
<comment type="caution">
    <text evidence="3">The sequence shown here is derived from an EMBL/GenBank/DDBJ whole genome shotgun (WGS) entry which is preliminary data.</text>
</comment>
<dbReference type="GO" id="GO:0005739">
    <property type="term" value="C:mitochondrion"/>
    <property type="evidence" value="ECO:0007669"/>
    <property type="project" value="TreeGrafter"/>
</dbReference>
<dbReference type="AlphaFoldDB" id="A0A3R7PNQ9"/>